<proteinExistence type="predicted"/>
<evidence type="ECO:0000256" key="9">
    <source>
        <dbReference type="PROSITE-ProRule" id="PRU00560"/>
    </source>
</evidence>
<dbReference type="PANTHER" id="PTHR11070">
    <property type="entry name" value="UVRD / RECB / PCRA DNA HELICASE FAMILY MEMBER"/>
    <property type="match status" value="1"/>
</dbReference>
<keyword evidence="12" id="KW-1185">Reference proteome</keyword>
<keyword evidence="1 9" id="KW-0547">Nucleotide-binding</keyword>
<evidence type="ECO:0000313" key="11">
    <source>
        <dbReference type="EMBL" id="MDS1272609.1"/>
    </source>
</evidence>
<feature type="binding site" evidence="9">
    <location>
        <begin position="158"/>
        <end position="165"/>
    </location>
    <ligand>
        <name>ATP</name>
        <dbReference type="ChEBI" id="CHEBI:30616"/>
    </ligand>
</feature>
<evidence type="ECO:0000256" key="7">
    <source>
        <dbReference type="ARBA" id="ARBA00034808"/>
    </source>
</evidence>
<dbReference type="InterPro" id="IPR014017">
    <property type="entry name" value="DNA_helicase_UvrD-like_C"/>
</dbReference>
<dbReference type="PANTHER" id="PTHR11070:SF45">
    <property type="entry name" value="DNA 3'-5' HELICASE"/>
    <property type="match status" value="1"/>
</dbReference>
<dbReference type="Gene3D" id="3.40.50.300">
    <property type="entry name" value="P-loop containing nucleotide triphosphate hydrolases"/>
    <property type="match status" value="2"/>
</dbReference>
<gene>
    <name evidence="11" type="ORF">RIF23_20180</name>
</gene>
<dbReference type="Pfam" id="PF13361">
    <property type="entry name" value="UvrD_C"/>
    <property type="match status" value="1"/>
</dbReference>
<evidence type="ECO:0000313" key="12">
    <source>
        <dbReference type="Proteomes" id="UP001250214"/>
    </source>
</evidence>
<keyword evidence="2 9" id="KW-0378">Hydrolase</keyword>
<keyword evidence="3 9" id="KW-0347">Helicase</keyword>
<evidence type="ECO:0000256" key="3">
    <source>
        <dbReference type="ARBA" id="ARBA00022806"/>
    </source>
</evidence>
<dbReference type="RefSeq" id="WP_310914205.1">
    <property type="nucleotide sequence ID" value="NZ_JAVLVT010000017.1"/>
</dbReference>
<protein>
    <recommendedName>
        <fullName evidence="7">DNA 3'-5' helicase</fullName>
        <ecNumber evidence="7">5.6.2.4</ecNumber>
    </recommendedName>
</protein>
<name>A0ABU2HBA5_9ACTN</name>
<accession>A0ABU2HBA5</accession>
<reference evidence="12" key="1">
    <citation type="submission" date="2023-07" db="EMBL/GenBank/DDBJ databases">
        <title>Novel species in the genus Lipingzhangella isolated from Sambhar Salt Lake.</title>
        <authorList>
            <person name="Jiya N."/>
            <person name="Kajale S."/>
            <person name="Sharma A."/>
        </authorList>
    </citation>
    <scope>NUCLEOTIDE SEQUENCE [LARGE SCALE GENOMIC DNA]</scope>
    <source>
        <strain evidence="12">LS1_29</strain>
    </source>
</reference>
<evidence type="ECO:0000256" key="4">
    <source>
        <dbReference type="ARBA" id="ARBA00022840"/>
    </source>
</evidence>
<comment type="catalytic activity">
    <reaction evidence="8">
        <text>ATP + H2O = ADP + phosphate + H(+)</text>
        <dbReference type="Rhea" id="RHEA:13065"/>
        <dbReference type="ChEBI" id="CHEBI:15377"/>
        <dbReference type="ChEBI" id="CHEBI:15378"/>
        <dbReference type="ChEBI" id="CHEBI:30616"/>
        <dbReference type="ChEBI" id="CHEBI:43474"/>
        <dbReference type="ChEBI" id="CHEBI:456216"/>
        <dbReference type="EC" id="5.6.2.4"/>
    </reaction>
</comment>
<comment type="catalytic activity">
    <reaction evidence="6">
        <text>Couples ATP hydrolysis with the unwinding of duplex DNA by translocating in the 3'-5' direction.</text>
        <dbReference type="EC" id="5.6.2.4"/>
    </reaction>
</comment>
<evidence type="ECO:0000256" key="6">
    <source>
        <dbReference type="ARBA" id="ARBA00034617"/>
    </source>
</evidence>
<comment type="caution">
    <text evidence="11">The sequence shown here is derived from an EMBL/GenBank/DDBJ whole genome shotgun (WGS) entry which is preliminary data.</text>
</comment>
<evidence type="ECO:0000256" key="2">
    <source>
        <dbReference type="ARBA" id="ARBA00022801"/>
    </source>
</evidence>
<evidence type="ECO:0000256" key="5">
    <source>
        <dbReference type="ARBA" id="ARBA00023235"/>
    </source>
</evidence>
<dbReference type="InterPro" id="IPR014016">
    <property type="entry name" value="UvrD-like_ATP-bd"/>
</dbReference>
<dbReference type="InterPro" id="IPR000212">
    <property type="entry name" value="DNA_helicase_UvrD/REP"/>
</dbReference>
<dbReference type="EC" id="5.6.2.4" evidence="7"/>
<dbReference type="EMBL" id="JAVLVT010000017">
    <property type="protein sequence ID" value="MDS1272609.1"/>
    <property type="molecule type" value="Genomic_DNA"/>
</dbReference>
<organism evidence="11 12">
    <name type="scientific">Lipingzhangella rawalii</name>
    <dbReference type="NCBI Taxonomy" id="2055835"/>
    <lineage>
        <taxon>Bacteria</taxon>
        <taxon>Bacillati</taxon>
        <taxon>Actinomycetota</taxon>
        <taxon>Actinomycetes</taxon>
        <taxon>Streptosporangiales</taxon>
        <taxon>Nocardiopsidaceae</taxon>
        <taxon>Lipingzhangella</taxon>
    </lineage>
</organism>
<evidence type="ECO:0000259" key="10">
    <source>
        <dbReference type="PROSITE" id="PS51198"/>
    </source>
</evidence>
<evidence type="ECO:0000256" key="1">
    <source>
        <dbReference type="ARBA" id="ARBA00022741"/>
    </source>
</evidence>
<keyword evidence="4 9" id="KW-0067">ATP-binding</keyword>
<dbReference type="InterPro" id="IPR027417">
    <property type="entry name" value="P-loop_NTPase"/>
</dbReference>
<keyword evidence="5" id="KW-0413">Isomerase</keyword>
<sequence length="598" mass="65149">MPQLAIAPTFLDEFRHLDRSVQSATLSVLNALMRGEHPPLGPPAGALDDRVRILRIGPEWSGVVIPTTDEAYCLLTVRPHDEAVSFARSCYGLDRPALELAGDTPQDAPVDVGAPPVLAPAEIAAALTADLATWRVTVHPEQQRLIAASRAGPARLSGGPGTGKTVVLLHRAAHLARQDEARRSALGHRPILVTTRGELLAQMLSRWLDDLVDDPEVRQRIEVSTVDSLARSVVHGNSGAVPEVLDRDSVRQRWRDHAAADGLPYSGRFLVDEWEQVILAHQLTEVSDYVRAERRGRLTHLAPEYRPQVWEAIDRYTVQMRTQRRLSRAQLAAEAARILGSVGPMYRHILVDETQQLHPAHLRMLRAAAPRGHNDLFLVGDPRLATVDWGVSLRAVGVEVQGRAQRLRNSYRSTREILGWADDILGRGRTATGAPSTLPHPHSVLRGPQPRVYAATSRAAEYAAMVSRVKSWLEGGLEGADIAVAGRNRWIVRSLTKELQACGIATAPAGAGPHVAGVRAATLHQLNGLEFRCVGLAGLSDPLLPPRAALDTAEGDTAGLEQELARERALLYTACTRARDALYVSYVNRPSALLPRLG</sequence>
<evidence type="ECO:0000256" key="8">
    <source>
        <dbReference type="ARBA" id="ARBA00048988"/>
    </source>
</evidence>
<dbReference type="Pfam" id="PF00580">
    <property type="entry name" value="UvrD-helicase"/>
    <property type="match status" value="1"/>
</dbReference>
<dbReference type="Proteomes" id="UP001250214">
    <property type="component" value="Unassembled WGS sequence"/>
</dbReference>
<dbReference type="SUPFAM" id="SSF52540">
    <property type="entry name" value="P-loop containing nucleoside triphosphate hydrolases"/>
    <property type="match status" value="1"/>
</dbReference>
<feature type="domain" description="UvrD-like helicase ATP-binding" evidence="10">
    <location>
        <begin position="137"/>
        <end position="414"/>
    </location>
</feature>
<dbReference type="PROSITE" id="PS51198">
    <property type="entry name" value="UVRD_HELICASE_ATP_BIND"/>
    <property type="match status" value="1"/>
</dbReference>